<evidence type="ECO:0000256" key="1">
    <source>
        <dbReference type="SAM" id="Phobius"/>
    </source>
</evidence>
<keyword evidence="1" id="KW-0472">Membrane</keyword>
<keyword evidence="1" id="KW-0812">Transmembrane</keyword>
<reference evidence="2" key="1">
    <citation type="journal article" date="2020" name="mSystems">
        <title>Genome- and Community-Level Interaction Insights into Carbon Utilization and Element Cycling Functions of Hydrothermarchaeota in Hydrothermal Sediment.</title>
        <authorList>
            <person name="Zhou Z."/>
            <person name="Liu Y."/>
            <person name="Xu W."/>
            <person name="Pan J."/>
            <person name="Luo Z.H."/>
            <person name="Li M."/>
        </authorList>
    </citation>
    <scope>NUCLEOTIDE SEQUENCE [LARGE SCALE GENOMIC DNA]</scope>
    <source>
        <strain evidence="2">HyVt-185</strain>
    </source>
</reference>
<feature type="transmembrane region" description="Helical" evidence="1">
    <location>
        <begin position="6"/>
        <end position="29"/>
    </location>
</feature>
<comment type="caution">
    <text evidence="2">The sequence shown here is derived from an EMBL/GenBank/DDBJ whole genome shotgun (WGS) entry which is preliminary data.</text>
</comment>
<feature type="transmembrane region" description="Helical" evidence="1">
    <location>
        <begin position="86"/>
        <end position="105"/>
    </location>
</feature>
<sequence length="111" mass="12873">MVLIGILIWLLNIYPLGGGLILGGVLLLISNMYYARKPETETIIDERIERINDKAGHYAFWITVLSLSIIFWIDLCGILKVNLIEIYEIPLLIGIYSWLLLRFYFSRKGLR</sequence>
<keyword evidence="1" id="KW-1133">Transmembrane helix</keyword>
<gene>
    <name evidence="2" type="ORF">ENG09_03960</name>
</gene>
<dbReference type="EMBL" id="DQZR01000171">
    <property type="protein sequence ID" value="HDM36392.1"/>
    <property type="molecule type" value="Genomic_DNA"/>
</dbReference>
<dbReference type="InterPro" id="IPR019235">
    <property type="entry name" value="DUF2178_TM"/>
</dbReference>
<feature type="transmembrane region" description="Helical" evidence="1">
    <location>
        <begin position="58"/>
        <end position="80"/>
    </location>
</feature>
<evidence type="ECO:0000313" key="2">
    <source>
        <dbReference type="EMBL" id="HDM36392.1"/>
    </source>
</evidence>
<name>A0A7C1B5W5_9EURY</name>
<proteinExistence type="predicted"/>
<dbReference type="Pfam" id="PF09946">
    <property type="entry name" value="DUF2178"/>
    <property type="match status" value="1"/>
</dbReference>
<accession>A0A7C1B5W5</accession>
<protein>
    <submittedName>
        <fullName evidence="2">DUF2178 domain-containing protein</fullName>
    </submittedName>
</protein>
<dbReference type="Proteomes" id="UP000885863">
    <property type="component" value="Unassembled WGS sequence"/>
</dbReference>
<organism evidence="2">
    <name type="scientific">Candidatus Syntropharchaeum butanivorans</name>
    <dbReference type="NCBI Taxonomy" id="1839936"/>
    <lineage>
        <taxon>Archaea</taxon>
        <taxon>Methanobacteriati</taxon>
        <taxon>Methanobacteriota</taxon>
        <taxon>Stenosarchaea group</taxon>
        <taxon>Methanomicrobia</taxon>
        <taxon>Methanosarcinales</taxon>
        <taxon>ANME-2 cluster</taxon>
        <taxon>Candidatus Syntropharchaeum</taxon>
    </lineage>
</organism>
<dbReference type="AlphaFoldDB" id="A0A7C1B5W5"/>